<dbReference type="NCBIfam" id="NF008759">
    <property type="entry name" value="PRK11790.1"/>
    <property type="match status" value="1"/>
</dbReference>
<dbReference type="CDD" id="cd12176">
    <property type="entry name" value="PGDH_3"/>
    <property type="match status" value="1"/>
</dbReference>
<evidence type="ECO:0000313" key="17">
    <source>
        <dbReference type="Proteomes" id="UP000321272"/>
    </source>
</evidence>
<dbReference type="GO" id="GO:0006564">
    <property type="term" value="P:L-serine biosynthetic process"/>
    <property type="evidence" value="ECO:0007669"/>
    <property type="project" value="UniProtKB-KW"/>
</dbReference>
<proteinExistence type="inferred from homology"/>
<evidence type="ECO:0000259" key="15">
    <source>
        <dbReference type="PROSITE" id="PS51671"/>
    </source>
</evidence>
<dbReference type="InterPro" id="IPR050857">
    <property type="entry name" value="D-2-hydroxyacid_DH"/>
</dbReference>
<feature type="domain" description="ACT" evidence="15">
    <location>
        <begin position="340"/>
        <end position="410"/>
    </location>
</feature>
<evidence type="ECO:0000256" key="14">
    <source>
        <dbReference type="RuleBase" id="RU003719"/>
    </source>
</evidence>
<dbReference type="SUPFAM" id="SSF55021">
    <property type="entry name" value="ACT-like"/>
    <property type="match status" value="1"/>
</dbReference>
<comment type="catalytic activity">
    <reaction evidence="12">
        <text>(R)-2-hydroxyglutarate + NAD(+) = 2-oxoglutarate + NADH + H(+)</text>
        <dbReference type="Rhea" id="RHEA:49612"/>
        <dbReference type="ChEBI" id="CHEBI:15378"/>
        <dbReference type="ChEBI" id="CHEBI:15801"/>
        <dbReference type="ChEBI" id="CHEBI:16810"/>
        <dbReference type="ChEBI" id="CHEBI:57540"/>
        <dbReference type="ChEBI" id="CHEBI:57945"/>
        <dbReference type="EC" id="1.1.1.399"/>
    </reaction>
</comment>
<evidence type="ECO:0000256" key="6">
    <source>
        <dbReference type="ARBA" id="ARBA00021582"/>
    </source>
</evidence>
<accession>A0A5B8SUY1</accession>
<protein>
    <recommendedName>
        <fullName evidence="6">D-3-phosphoglycerate dehydrogenase</fullName>
        <ecNumber evidence="4">1.1.1.399</ecNumber>
        <ecNumber evidence="5">1.1.1.95</ecNumber>
    </recommendedName>
    <alternativeName>
        <fullName evidence="11">2-oxoglutarate reductase</fullName>
    </alternativeName>
</protein>
<dbReference type="PANTHER" id="PTHR42789">
    <property type="entry name" value="D-ISOMER SPECIFIC 2-HYDROXYACID DEHYDROGENASE FAMILY PROTEIN (AFU_ORTHOLOGUE AFUA_6G10090)"/>
    <property type="match status" value="1"/>
</dbReference>
<dbReference type="InterPro" id="IPR054480">
    <property type="entry name" value="AHAS_small-like_ACT"/>
</dbReference>
<dbReference type="OrthoDB" id="9805416at2"/>
<dbReference type="GO" id="GO:0047545">
    <property type="term" value="F:(S)-2-hydroxyglutarate dehydrogenase activity"/>
    <property type="evidence" value="ECO:0007669"/>
    <property type="project" value="UniProtKB-ARBA"/>
</dbReference>
<keyword evidence="8 14" id="KW-0560">Oxidoreductase</keyword>
<dbReference type="Pfam" id="PF02826">
    <property type="entry name" value="2-Hacid_dh_C"/>
    <property type="match status" value="1"/>
</dbReference>
<dbReference type="Gene3D" id="3.40.50.720">
    <property type="entry name" value="NAD(P)-binding Rossmann-like Domain"/>
    <property type="match status" value="2"/>
</dbReference>
<dbReference type="RefSeq" id="WP_147183503.1">
    <property type="nucleotide sequence ID" value="NZ_CP042382.1"/>
</dbReference>
<evidence type="ECO:0000256" key="12">
    <source>
        <dbReference type="ARBA" id="ARBA00048126"/>
    </source>
</evidence>
<evidence type="ECO:0000256" key="11">
    <source>
        <dbReference type="ARBA" id="ARBA00030455"/>
    </source>
</evidence>
<dbReference type="Gene3D" id="3.30.70.260">
    <property type="match status" value="1"/>
</dbReference>
<dbReference type="PROSITE" id="PS00671">
    <property type="entry name" value="D_2_HYDROXYACID_DH_3"/>
    <property type="match status" value="1"/>
</dbReference>
<keyword evidence="10" id="KW-0718">Serine biosynthesis</keyword>
<dbReference type="InterPro" id="IPR002912">
    <property type="entry name" value="ACT_dom"/>
</dbReference>
<dbReference type="InterPro" id="IPR036291">
    <property type="entry name" value="NAD(P)-bd_dom_sf"/>
</dbReference>
<gene>
    <name evidence="16" type="primary">serA</name>
    <name evidence="16" type="ORF">FGL86_04665</name>
</gene>
<comment type="function">
    <text evidence="1">Catalyzes the reversible oxidation of 3-phospho-D-glycerate to 3-phosphonooxypyruvate, the first step of the phosphorylated L-serine biosynthesis pathway. Also catalyzes the reversible oxidation of 2-hydroxyglutarate to 2-oxoglutarate.</text>
</comment>
<dbReference type="InterPro" id="IPR006140">
    <property type="entry name" value="D-isomer_DH_NAD-bd"/>
</dbReference>
<keyword evidence="9" id="KW-0520">NAD</keyword>
<dbReference type="SUPFAM" id="SSF51735">
    <property type="entry name" value="NAD(P)-binding Rossmann-fold domains"/>
    <property type="match status" value="1"/>
</dbReference>
<dbReference type="GO" id="GO:0051287">
    <property type="term" value="F:NAD binding"/>
    <property type="evidence" value="ECO:0007669"/>
    <property type="project" value="InterPro"/>
</dbReference>
<evidence type="ECO:0000313" key="16">
    <source>
        <dbReference type="EMBL" id="QEA38438.1"/>
    </source>
</evidence>
<dbReference type="AlphaFoldDB" id="A0A5B8SUY1"/>
<dbReference type="EC" id="1.1.1.95" evidence="5"/>
<dbReference type="PROSITE" id="PS00670">
    <property type="entry name" value="D_2_HYDROXYACID_DH_2"/>
    <property type="match status" value="1"/>
</dbReference>
<evidence type="ECO:0000256" key="7">
    <source>
        <dbReference type="ARBA" id="ARBA00022605"/>
    </source>
</evidence>
<evidence type="ECO:0000256" key="13">
    <source>
        <dbReference type="ARBA" id="ARBA00048731"/>
    </source>
</evidence>
<dbReference type="EC" id="1.1.1.399" evidence="4"/>
<evidence type="ECO:0000256" key="10">
    <source>
        <dbReference type="ARBA" id="ARBA00023299"/>
    </source>
</evidence>
<name>A0A5B8SUY1_9GAMM</name>
<dbReference type="Proteomes" id="UP000321272">
    <property type="component" value="Chromosome"/>
</dbReference>
<evidence type="ECO:0000256" key="5">
    <source>
        <dbReference type="ARBA" id="ARBA00013143"/>
    </source>
</evidence>
<evidence type="ECO:0000256" key="2">
    <source>
        <dbReference type="ARBA" id="ARBA00005216"/>
    </source>
</evidence>
<dbReference type="UniPathway" id="UPA00135">
    <property type="reaction ID" value="UER00196"/>
</dbReference>
<evidence type="ECO:0000256" key="4">
    <source>
        <dbReference type="ARBA" id="ARBA00013001"/>
    </source>
</evidence>
<dbReference type="SUPFAM" id="SSF52283">
    <property type="entry name" value="Formate/glycerate dehydrogenase catalytic domain-like"/>
    <property type="match status" value="1"/>
</dbReference>
<dbReference type="KEGG" id="paur:FGL86_04665"/>
<dbReference type="PANTHER" id="PTHR42789:SF1">
    <property type="entry name" value="D-ISOMER SPECIFIC 2-HYDROXYACID DEHYDROGENASE FAMILY PROTEIN (AFU_ORTHOLOGUE AFUA_6G10090)"/>
    <property type="match status" value="1"/>
</dbReference>
<evidence type="ECO:0000256" key="8">
    <source>
        <dbReference type="ARBA" id="ARBA00023002"/>
    </source>
</evidence>
<dbReference type="Pfam" id="PF00389">
    <property type="entry name" value="2-Hacid_dh"/>
    <property type="match status" value="1"/>
</dbReference>
<keyword evidence="7" id="KW-0028">Amino-acid biosynthesis</keyword>
<comment type="pathway">
    <text evidence="2">Amino-acid biosynthesis; L-serine biosynthesis; L-serine from 3-phospho-D-glycerate: step 1/3.</text>
</comment>
<dbReference type="EMBL" id="CP042382">
    <property type="protein sequence ID" value="QEA38438.1"/>
    <property type="molecule type" value="Genomic_DNA"/>
</dbReference>
<sequence length="416" mass="45281">MAKKSLEKSKIKILLLEGVHQSAVDSFLNAGYTNIEHLATSLDEESLIERIRDVHFVGLRSRTQLTERVFAAAEKLSAVGCFCIGTNQVDLEAALSRGIPVFNAPYSNTRSVAELVLAEAIMLLRGIPEKSARAHQGEWLKTAKNSHEARGKTLGIIGYGNIGAQLSVLAESLGFNVIYYDVVTKLGMGNASQVGSMEELLARADIVTLHVPDLPSTRWLIGKEQIALMKDDGILINASRGSVVVIDDLAEGLREGKLLGAAIDVFPVEPKGADEEFTSPLRGLHNVILTPHIGGSTLEAQENIGVEVAEKLITYSDNGTTITSVNFPEVALPAHPDKHRLLHIHDNVPGVLSEINRVLSENDINISGQYLQTNEKVGYVVVDVDKAYGPQALEALRQVEHTLRLRVLYSETSFQD</sequence>
<reference evidence="16 17" key="1">
    <citation type="submission" date="2019-06" db="EMBL/GenBank/DDBJ databases">
        <title>Genome analyses of bacteria isolated from kimchi.</title>
        <authorList>
            <person name="Lee S."/>
            <person name="Ahn S."/>
            <person name="Roh S."/>
        </authorList>
    </citation>
    <scope>NUCLEOTIDE SEQUENCE [LARGE SCALE GENOMIC DNA]</scope>
    <source>
        <strain evidence="16 17">CBA4606</strain>
    </source>
</reference>
<dbReference type="Pfam" id="PF22629">
    <property type="entry name" value="ACT_AHAS_ss"/>
    <property type="match status" value="1"/>
</dbReference>
<organism evidence="16 17">
    <name type="scientific">Pistricoccus aurantiacus</name>
    <dbReference type="NCBI Taxonomy" id="1883414"/>
    <lineage>
        <taxon>Bacteria</taxon>
        <taxon>Pseudomonadati</taxon>
        <taxon>Pseudomonadota</taxon>
        <taxon>Gammaproteobacteria</taxon>
        <taxon>Oceanospirillales</taxon>
        <taxon>Halomonadaceae</taxon>
        <taxon>Pistricoccus</taxon>
    </lineage>
</organism>
<comment type="similarity">
    <text evidence="3 14">Belongs to the D-isomer specific 2-hydroxyacid dehydrogenase family.</text>
</comment>
<dbReference type="GO" id="GO:0004617">
    <property type="term" value="F:phosphoglycerate dehydrogenase activity"/>
    <property type="evidence" value="ECO:0007669"/>
    <property type="project" value="UniProtKB-EC"/>
</dbReference>
<dbReference type="PROSITE" id="PS00065">
    <property type="entry name" value="D_2_HYDROXYACID_DH_1"/>
    <property type="match status" value="1"/>
</dbReference>
<evidence type="ECO:0000256" key="3">
    <source>
        <dbReference type="ARBA" id="ARBA00005854"/>
    </source>
</evidence>
<dbReference type="CDD" id="cd04901">
    <property type="entry name" value="ACT_3PGDH"/>
    <property type="match status" value="1"/>
</dbReference>
<comment type="catalytic activity">
    <reaction evidence="13">
        <text>(2R)-3-phosphoglycerate + NAD(+) = 3-phosphooxypyruvate + NADH + H(+)</text>
        <dbReference type="Rhea" id="RHEA:12641"/>
        <dbReference type="ChEBI" id="CHEBI:15378"/>
        <dbReference type="ChEBI" id="CHEBI:18110"/>
        <dbReference type="ChEBI" id="CHEBI:57540"/>
        <dbReference type="ChEBI" id="CHEBI:57945"/>
        <dbReference type="ChEBI" id="CHEBI:58272"/>
        <dbReference type="EC" id="1.1.1.95"/>
    </reaction>
</comment>
<evidence type="ECO:0000256" key="9">
    <source>
        <dbReference type="ARBA" id="ARBA00023027"/>
    </source>
</evidence>
<dbReference type="InterPro" id="IPR029752">
    <property type="entry name" value="D-isomer_DH_CS1"/>
</dbReference>
<dbReference type="InterPro" id="IPR029753">
    <property type="entry name" value="D-isomer_DH_CS"/>
</dbReference>
<dbReference type="FunFam" id="3.40.50.720:FF:000041">
    <property type="entry name" value="D-3-phosphoglycerate dehydrogenase"/>
    <property type="match status" value="1"/>
</dbReference>
<dbReference type="PROSITE" id="PS51671">
    <property type="entry name" value="ACT"/>
    <property type="match status" value="1"/>
</dbReference>
<dbReference type="InterPro" id="IPR045865">
    <property type="entry name" value="ACT-like_dom_sf"/>
</dbReference>
<dbReference type="InterPro" id="IPR006139">
    <property type="entry name" value="D-isomer_2_OHA_DH_cat_dom"/>
</dbReference>
<keyword evidence="17" id="KW-1185">Reference proteome</keyword>
<evidence type="ECO:0000256" key="1">
    <source>
        <dbReference type="ARBA" id="ARBA00003800"/>
    </source>
</evidence>